<accession>A0A897NIZ7</accession>
<dbReference type="InterPro" id="IPR002774">
    <property type="entry name" value="Flagellin_arc-type"/>
</dbReference>
<dbReference type="InterPro" id="IPR013373">
    <property type="entry name" value="Flagellin/pilin_N_arc"/>
</dbReference>
<feature type="compositionally biased region" description="Acidic residues" evidence="5">
    <location>
        <begin position="140"/>
        <end position="152"/>
    </location>
</feature>
<evidence type="ECO:0000256" key="5">
    <source>
        <dbReference type="SAM" id="MobiDB-lite"/>
    </source>
</evidence>
<gene>
    <name evidence="7" type="primary">flaB</name>
    <name evidence="7" type="ORF">HSBGL_0422</name>
</gene>
<proteinExistence type="inferred from homology"/>
<keyword evidence="7" id="KW-0282">Flagellum</keyword>
<evidence type="ECO:0000313" key="8">
    <source>
        <dbReference type="Proteomes" id="UP000663305"/>
    </source>
</evidence>
<evidence type="ECO:0000256" key="4">
    <source>
        <dbReference type="RuleBase" id="RU361282"/>
    </source>
</evidence>
<keyword evidence="6" id="KW-0812">Transmembrane</keyword>
<keyword evidence="6" id="KW-1133">Transmembrane helix</keyword>
<dbReference type="Pfam" id="PF01917">
    <property type="entry name" value="Flagellin_arch-type"/>
    <property type="match status" value="1"/>
</dbReference>
<comment type="similarity">
    <text evidence="2 4">Belongs to the archaeal flagellin family.</text>
</comment>
<organism evidence="7 8">
    <name type="scientific">Halapricum desulfuricans</name>
    <dbReference type="NCBI Taxonomy" id="2841257"/>
    <lineage>
        <taxon>Archaea</taxon>
        <taxon>Methanobacteriati</taxon>
        <taxon>Methanobacteriota</taxon>
        <taxon>Stenosarchaea group</taxon>
        <taxon>Halobacteria</taxon>
        <taxon>Halobacteriales</taxon>
        <taxon>Haloarculaceae</taxon>
        <taxon>Halapricum</taxon>
    </lineage>
</organism>
<keyword evidence="7" id="KW-0969">Cilium</keyword>
<dbReference type="RefSeq" id="WP_229125423.1">
    <property type="nucleotide sequence ID" value="NZ_CP064789.1"/>
</dbReference>
<evidence type="ECO:0000256" key="3">
    <source>
        <dbReference type="ARBA" id="ARBA00022440"/>
    </source>
</evidence>
<dbReference type="GO" id="GO:0005198">
    <property type="term" value="F:structural molecule activity"/>
    <property type="evidence" value="ECO:0007669"/>
    <property type="project" value="InterPro"/>
</dbReference>
<dbReference type="GeneID" id="68859953"/>
<dbReference type="NCBIfam" id="TIGR02537">
    <property type="entry name" value="arch_flag_Nterm"/>
    <property type="match status" value="1"/>
</dbReference>
<dbReference type="PANTHER" id="PTHR35903">
    <property type="entry name" value="FLAGELLIN B1"/>
    <property type="match status" value="1"/>
</dbReference>
<dbReference type="GO" id="GO:0097588">
    <property type="term" value="P:archaeal or bacterial-type flagellum-dependent cell motility"/>
    <property type="evidence" value="ECO:0007669"/>
    <property type="project" value="InterPro"/>
</dbReference>
<protein>
    <recommendedName>
        <fullName evidence="4">Flagellin</fullName>
    </recommendedName>
</protein>
<keyword evidence="7" id="KW-0966">Cell projection</keyword>
<sequence>MFDGTDDRRDRDRDRGQVGIGTLIVFIAMVLVAAIAAGVLINTAGFLQSSAEQSGEQASEQVTNRLVETSTTGNVTDDGKIDFVNMTVRLAPGSNDVNLNDTTIQWVSNDGSTQLVSDRLEGAASDSAGKFNWSALRDGPDDDSSISDDETLNDPVDRAIIEFNMNKSENENLNKLDPGDNVEVQIDTRSGGQTTVTLVVPDSLSNKDSVEL</sequence>
<dbReference type="GO" id="GO:0097589">
    <property type="term" value="C:archaeal-type flagellum"/>
    <property type="evidence" value="ECO:0007669"/>
    <property type="project" value="UniProtKB-SubCell"/>
</dbReference>
<reference evidence="7" key="1">
    <citation type="submission" date="2020-11" db="EMBL/GenBank/DDBJ databases">
        <title>Carbohydrate-dependent, anaerobic sulfur respiration: A novel catabolism in halophilic archaea.</title>
        <authorList>
            <person name="Sorokin D.Y."/>
            <person name="Messina E."/>
            <person name="Smedile F."/>
            <person name="La Cono V."/>
            <person name="Hallsworth J.E."/>
            <person name="Yakimov M.M."/>
        </authorList>
    </citation>
    <scope>NUCLEOTIDE SEQUENCE</scope>
    <source>
        <strain evidence="7">HSR-Bgl</strain>
    </source>
</reference>
<comment type="function">
    <text evidence="4">Flagellin is the subunit protein which polymerizes to form the filaments of archaeal flagella.</text>
</comment>
<evidence type="ECO:0000313" key="7">
    <source>
        <dbReference type="EMBL" id="QSG10859.1"/>
    </source>
</evidence>
<evidence type="ECO:0000256" key="2">
    <source>
        <dbReference type="ARBA" id="ARBA00010256"/>
    </source>
</evidence>
<dbReference type="AlphaFoldDB" id="A0A897NIZ7"/>
<feature type="transmembrane region" description="Helical" evidence="6">
    <location>
        <begin position="18"/>
        <end position="41"/>
    </location>
</feature>
<dbReference type="PANTHER" id="PTHR35903:SF1">
    <property type="entry name" value="FLAGELLIN B1"/>
    <property type="match status" value="1"/>
</dbReference>
<dbReference type="EMBL" id="CP064789">
    <property type="protein sequence ID" value="QSG10859.1"/>
    <property type="molecule type" value="Genomic_DNA"/>
</dbReference>
<dbReference type="Proteomes" id="UP000663305">
    <property type="component" value="Chromosome"/>
</dbReference>
<comment type="subcellular location">
    <subcellularLocation>
        <location evidence="1 4">Archaeal flagellum</location>
    </subcellularLocation>
</comment>
<evidence type="ECO:0000256" key="1">
    <source>
        <dbReference type="ARBA" id="ARBA00004618"/>
    </source>
</evidence>
<keyword evidence="3 4" id="KW-0974">Archaeal flagellum</keyword>
<feature type="region of interest" description="Disordered" evidence="5">
    <location>
        <begin position="130"/>
        <end position="152"/>
    </location>
</feature>
<evidence type="ECO:0000256" key="6">
    <source>
        <dbReference type="SAM" id="Phobius"/>
    </source>
</evidence>
<keyword evidence="6" id="KW-0472">Membrane</keyword>
<name>A0A897NIZ7_9EURY</name>